<evidence type="ECO:0000256" key="1">
    <source>
        <dbReference type="ARBA" id="ARBA00000085"/>
    </source>
</evidence>
<reference evidence="12 13" key="1">
    <citation type="submission" date="2020-02" db="EMBL/GenBank/DDBJ databases">
        <authorList>
            <person name="Zheng R.K."/>
            <person name="Sun C.M."/>
        </authorList>
    </citation>
    <scope>NUCLEOTIDE SEQUENCE [LARGE SCALE GENOMIC DNA]</scope>
    <source>
        <strain evidence="13">rifampicinis</strain>
    </source>
</reference>
<keyword evidence="4" id="KW-0597">Phosphoprotein</keyword>
<dbReference type="Gene3D" id="1.10.287.130">
    <property type="match status" value="1"/>
</dbReference>
<keyword evidence="7" id="KW-0902">Two-component regulatory system</keyword>
<evidence type="ECO:0000256" key="8">
    <source>
        <dbReference type="ARBA" id="ARBA00074306"/>
    </source>
</evidence>
<dbReference type="KEGG" id="pmet:G4Y79_24165"/>
<keyword evidence="9" id="KW-0175">Coiled coil</keyword>
<feature type="domain" description="PAS" evidence="11">
    <location>
        <begin position="292"/>
        <end position="336"/>
    </location>
</feature>
<dbReference type="PROSITE" id="PS50112">
    <property type="entry name" value="PAS"/>
    <property type="match status" value="1"/>
</dbReference>
<evidence type="ECO:0000256" key="7">
    <source>
        <dbReference type="ARBA" id="ARBA00023012"/>
    </source>
</evidence>
<feature type="domain" description="Histidine kinase" evidence="10">
    <location>
        <begin position="1274"/>
        <end position="1509"/>
    </location>
</feature>
<organism evidence="12 13">
    <name type="scientific">Phototrophicus methaneseepsis</name>
    <dbReference type="NCBI Taxonomy" id="2710758"/>
    <lineage>
        <taxon>Bacteria</taxon>
        <taxon>Bacillati</taxon>
        <taxon>Chloroflexota</taxon>
        <taxon>Candidatus Thermofontia</taxon>
        <taxon>Phototrophicales</taxon>
        <taxon>Phototrophicaceae</taxon>
        <taxon>Phototrophicus</taxon>
    </lineage>
</organism>
<dbReference type="SMART" id="SM00387">
    <property type="entry name" value="HATPase_c"/>
    <property type="match status" value="1"/>
</dbReference>
<dbReference type="PROSITE" id="PS50109">
    <property type="entry name" value="HIS_KIN"/>
    <property type="match status" value="1"/>
</dbReference>
<dbReference type="PANTHER" id="PTHR43047:SF63">
    <property type="entry name" value="HISTIDINE KINASE"/>
    <property type="match status" value="1"/>
</dbReference>
<comment type="catalytic activity">
    <reaction evidence="1">
        <text>ATP + protein L-histidine = ADP + protein N-phospho-L-histidine.</text>
        <dbReference type="EC" id="2.7.13.3"/>
    </reaction>
</comment>
<dbReference type="InterPro" id="IPR004358">
    <property type="entry name" value="Sig_transdc_His_kin-like_C"/>
</dbReference>
<dbReference type="SUPFAM" id="SSF55874">
    <property type="entry name" value="ATPase domain of HSP90 chaperone/DNA topoisomerase II/histidine kinase"/>
    <property type="match status" value="1"/>
</dbReference>
<dbReference type="Pfam" id="PF02518">
    <property type="entry name" value="HATPase_c"/>
    <property type="match status" value="1"/>
</dbReference>
<dbReference type="Pfam" id="PF00512">
    <property type="entry name" value="HisKA"/>
    <property type="match status" value="1"/>
</dbReference>
<dbReference type="Gene3D" id="3.30.450.20">
    <property type="entry name" value="PAS domain"/>
    <property type="match status" value="1"/>
</dbReference>
<keyword evidence="5" id="KW-0808">Transferase</keyword>
<dbReference type="Pfam" id="PF01590">
    <property type="entry name" value="GAF"/>
    <property type="match status" value="3"/>
</dbReference>
<dbReference type="InterPro" id="IPR003594">
    <property type="entry name" value="HATPase_dom"/>
</dbReference>
<dbReference type="SMART" id="SM00388">
    <property type="entry name" value="HisKA"/>
    <property type="match status" value="1"/>
</dbReference>
<dbReference type="FunFam" id="3.30.565.10:FF:000010">
    <property type="entry name" value="Sensor histidine kinase RcsC"/>
    <property type="match status" value="1"/>
</dbReference>
<dbReference type="InterPro" id="IPR003018">
    <property type="entry name" value="GAF"/>
</dbReference>
<keyword evidence="13" id="KW-1185">Reference proteome</keyword>
<evidence type="ECO:0000256" key="4">
    <source>
        <dbReference type="ARBA" id="ARBA00022553"/>
    </source>
</evidence>
<dbReference type="Proteomes" id="UP000594468">
    <property type="component" value="Chromosome"/>
</dbReference>
<dbReference type="PRINTS" id="PR00344">
    <property type="entry name" value="BCTRLSENSOR"/>
</dbReference>
<evidence type="ECO:0000256" key="6">
    <source>
        <dbReference type="ARBA" id="ARBA00022777"/>
    </source>
</evidence>
<dbReference type="InterPro" id="IPR029016">
    <property type="entry name" value="GAF-like_dom_sf"/>
</dbReference>
<evidence type="ECO:0000313" key="13">
    <source>
        <dbReference type="Proteomes" id="UP000594468"/>
    </source>
</evidence>
<dbReference type="GO" id="GO:0000155">
    <property type="term" value="F:phosphorelay sensor kinase activity"/>
    <property type="evidence" value="ECO:0007669"/>
    <property type="project" value="InterPro"/>
</dbReference>
<evidence type="ECO:0000259" key="10">
    <source>
        <dbReference type="PROSITE" id="PS50109"/>
    </source>
</evidence>
<gene>
    <name evidence="12" type="ORF">G4Y79_24165</name>
</gene>
<dbReference type="InterPro" id="IPR005467">
    <property type="entry name" value="His_kinase_dom"/>
</dbReference>
<evidence type="ECO:0000259" key="11">
    <source>
        <dbReference type="PROSITE" id="PS50112"/>
    </source>
</evidence>
<dbReference type="Gene3D" id="3.30.450.40">
    <property type="match status" value="5"/>
</dbReference>
<dbReference type="Gene3D" id="3.30.565.10">
    <property type="entry name" value="Histidine kinase-like ATPase, C-terminal domain"/>
    <property type="match status" value="1"/>
</dbReference>
<dbReference type="SUPFAM" id="SSF47384">
    <property type="entry name" value="Homodimeric domain of signal transducing histidine kinase"/>
    <property type="match status" value="1"/>
</dbReference>
<dbReference type="RefSeq" id="WP_195170810.1">
    <property type="nucleotide sequence ID" value="NZ_CP062983.1"/>
</dbReference>
<sequence length="1531" mass="171136">MAQRSLHRFISYIYAQQTPEDAAAQAVVALSQPAIMIWRHQVLAQSEPLPPALCDWLLAYKEGQSYERGNVTVIPLMYQGKRRGMLVMLTPRQSSANATADLESIGSLLIHHVESLHEADIIKRANEYCQKLSRFKGNNKRVMGKLVCAIRELLKADYIIAYRFTSQMPAPEFIVQQPHLLTAEDTDLGIYDYTYTARELNQGVRVFDKTDTIWYPNPRRAQLLMQALSFSQVLTLPLKKGADLAGFVAIAYKQPYPLTAVEQETLELMGHSGSQACDFDRTQTGPLSEVLNEPLFRQLVDKATVAVDICDTDGHVIYRNPAWNALFGIDKGEVVDYYARLHEVDRTLIDKSIFPNAALEEGWTNYLSLRRGEDEFFDARVSVMALRNHAQKIIGYGTITDDVTELYYLVNSMRKQSSRIAAAASVSQAIIGTRNLEDLLKRVTRLICVHFNIDRADVLIYSNDHTALKRIASSTITGPVDAEAMPIMIPLDVPSLSRYAIEQHKSIVLSDIQGDERIFPVPDRDATGSIMVLPLIATIDILGVLIVHSDRVNAFAAGDEEIIQSIADQLAVAMQNARLMEELQERLRDMSAMTELSLLVQAAYDMDELKRRVYEAVQDIHEPGDFTFVLYDKHQQMLSISTFGDGAPIEYQSKLGNNLLSMMIRDAVPIFWQNIPERDAAAKYFGLDNDLPVSFLGLPIIARDEVLGAIYTEAAEAAAFDSNDIQFMLTLANSTAFALSNMRLVTDTQRQMQEISLLNQVSQTLVRHFGTPDMWETLLRLLRQRFSAVDVQIVLYNASFNRFGLPAAEHNPLYSSEESLWRAVIEADRPLSIPDIYLYDENRSIEMPVNAEMAYRAWLGVPLKSRSKSVVGLLYVASHRVNGFTQDDEDLLSAVAAQISLALDNVRLLESEQERRRIADSLIEIGRVVSSTLDVQSVFERMMAQIARLLTYDHAALLMLDEENTDQTAAVIHVTTGFSTSFEGETVPLMESFVLQHVITSQQPLIVYDFMGDDEPAFLQSSRPRTWMGVPMVSQGHVIGLIVLDRYMRRAFDDDDAQTIFALARQGAVAVQNAQLHSKAAQTLQELEQRAQRLARLNDLAMTITGSLKQERILRKAAAALVDLFGVDHCGIVLFNHEHVGYLAAEYPDWGLIGNDVLIPGTLAYETAQNMLSERRTSLLTWDNVDDIVGNGHEGRETYNRVNAPVMLCAPMIAYNDVIGSVGLDSRDPNQDFSESDKSMLMTIASQLALAVRNSELYRQAVEANQLKSEFLANISHELRTPLNAIIGYSELLIGNIYGPLNEIQVDRLRRVNSGGTHLLELINSILDLSKIEAGRVSVKNAKVDIGEIVRQSIVHITPQLEKKSLPLLVEVEDDVPVIEMDAQHLEQILTNLLSNAVKFTYEGRLSIRVEHIIVDYGMSLPMDVLQELGREWVLISVADTGIGIRKDDQQMIFDAFRQVDGSVKREHGGTGLGLAITKRLVLLHQGYIWLESEVGVGSTFYVLLPLVPKSVSDSQETPAIAAFNASESTD</sequence>
<dbReference type="InterPro" id="IPR003661">
    <property type="entry name" value="HisK_dim/P_dom"/>
</dbReference>
<dbReference type="Pfam" id="PF13185">
    <property type="entry name" value="GAF_2"/>
    <property type="match status" value="2"/>
</dbReference>
<comment type="similarity">
    <text evidence="2">In the N-terminal section; belongs to the phytochrome family.</text>
</comment>
<name>A0A7S8IEM4_9CHLR</name>
<feature type="coiled-coil region" evidence="9">
    <location>
        <begin position="1077"/>
        <end position="1104"/>
    </location>
</feature>
<dbReference type="SUPFAM" id="SSF55785">
    <property type="entry name" value="PYP-like sensor domain (PAS domain)"/>
    <property type="match status" value="1"/>
</dbReference>
<dbReference type="GO" id="GO:0005886">
    <property type="term" value="C:plasma membrane"/>
    <property type="evidence" value="ECO:0007669"/>
    <property type="project" value="TreeGrafter"/>
</dbReference>
<proteinExistence type="inferred from homology"/>
<protein>
    <recommendedName>
        <fullName evidence="8">Circadian input-output histidine kinase CikA</fullName>
        <ecNumber evidence="3">2.7.13.3</ecNumber>
    </recommendedName>
</protein>
<dbReference type="CDD" id="cd00082">
    <property type="entry name" value="HisKA"/>
    <property type="match status" value="1"/>
</dbReference>
<accession>A0A7S8IEM4</accession>
<keyword evidence="6" id="KW-0418">Kinase</keyword>
<dbReference type="GO" id="GO:0009927">
    <property type="term" value="F:histidine phosphotransfer kinase activity"/>
    <property type="evidence" value="ECO:0007669"/>
    <property type="project" value="TreeGrafter"/>
</dbReference>
<dbReference type="EC" id="2.7.13.3" evidence="3"/>
<dbReference type="InterPro" id="IPR036097">
    <property type="entry name" value="HisK_dim/P_sf"/>
</dbReference>
<dbReference type="CDD" id="cd16922">
    <property type="entry name" value="HATPase_EvgS-ArcB-TorS-like"/>
    <property type="match status" value="1"/>
</dbReference>
<dbReference type="InterPro" id="IPR035965">
    <property type="entry name" value="PAS-like_dom_sf"/>
</dbReference>
<dbReference type="InterPro" id="IPR036890">
    <property type="entry name" value="HATPase_C_sf"/>
</dbReference>
<dbReference type="PANTHER" id="PTHR43047">
    <property type="entry name" value="TWO-COMPONENT HISTIDINE PROTEIN KINASE"/>
    <property type="match status" value="1"/>
</dbReference>
<dbReference type="NCBIfam" id="TIGR00229">
    <property type="entry name" value="sensory_box"/>
    <property type="match status" value="1"/>
</dbReference>
<evidence type="ECO:0000256" key="3">
    <source>
        <dbReference type="ARBA" id="ARBA00012438"/>
    </source>
</evidence>
<evidence type="ECO:0000256" key="9">
    <source>
        <dbReference type="SAM" id="Coils"/>
    </source>
</evidence>
<evidence type="ECO:0000256" key="2">
    <source>
        <dbReference type="ARBA" id="ARBA00006402"/>
    </source>
</evidence>
<dbReference type="CDD" id="cd00130">
    <property type="entry name" value="PAS"/>
    <property type="match status" value="1"/>
</dbReference>
<dbReference type="SUPFAM" id="SSF55781">
    <property type="entry name" value="GAF domain-like"/>
    <property type="match status" value="5"/>
</dbReference>
<evidence type="ECO:0000313" key="12">
    <source>
        <dbReference type="EMBL" id="QPC82741.1"/>
    </source>
</evidence>
<dbReference type="InterPro" id="IPR000014">
    <property type="entry name" value="PAS"/>
</dbReference>
<evidence type="ECO:0000256" key="5">
    <source>
        <dbReference type="ARBA" id="ARBA00022679"/>
    </source>
</evidence>
<dbReference type="EMBL" id="CP062983">
    <property type="protein sequence ID" value="QPC82741.1"/>
    <property type="molecule type" value="Genomic_DNA"/>
</dbReference>
<dbReference type="SMART" id="SM00065">
    <property type="entry name" value="GAF"/>
    <property type="match status" value="6"/>
</dbReference>